<keyword evidence="2" id="KW-1185">Reference proteome</keyword>
<evidence type="ECO:0000313" key="1">
    <source>
        <dbReference type="EMBL" id="CAK5046094.1"/>
    </source>
</evidence>
<reference evidence="1" key="1">
    <citation type="submission" date="2023-11" db="EMBL/GenBank/DDBJ databases">
        <authorList>
            <person name="Poullet M."/>
        </authorList>
    </citation>
    <scope>NUCLEOTIDE SEQUENCE</scope>
    <source>
        <strain evidence="1">E1834</strain>
    </source>
</reference>
<gene>
    <name evidence="1" type="ORF">MENTE1834_LOCUS11953</name>
</gene>
<comment type="caution">
    <text evidence="1">The sequence shown here is derived from an EMBL/GenBank/DDBJ whole genome shotgun (WGS) entry which is preliminary data.</text>
</comment>
<proteinExistence type="predicted"/>
<name>A0ACB0YGQ3_MELEN</name>
<accession>A0ACB0YGQ3</accession>
<evidence type="ECO:0000313" key="2">
    <source>
        <dbReference type="Proteomes" id="UP001497535"/>
    </source>
</evidence>
<dbReference type="EMBL" id="CAVMJV010000012">
    <property type="protein sequence ID" value="CAK5046094.1"/>
    <property type="molecule type" value="Genomic_DNA"/>
</dbReference>
<protein>
    <submittedName>
        <fullName evidence="1">Uncharacterized protein</fullName>
    </submittedName>
</protein>
<sequence>MARMTQKQTTTDEEAKQIQNLHIEAKTEGKRSAPSGRLNAEKVGIALESILKIKDNKLPSSTTEDDIENDSFSSSSSSSPSSLSSHSSTLKVMTTIKEKQKQQQMGG</sequence>
<dbReference type="Proteomes" id="UP001497535">
    <property type="component" value="Unassembled WGS sequence"/>
</dbReference>
<organism evidence="1 2">
    <name type="scientific">Meloidogyne enterolobii</name>
    <name type="common">Root-knot nematode worm</name>
    <name type="synonym">Meloidogyne mayaguensis</name>
    <dbReference type="NCBI Taxonomy" id="390850"/>
    <lineage>
        <taxon>Eukaryota</taxon>
        <taxon>Metazoa</taxon>
        <taxon>Ecdysozoa</taxon>
        <taxon>Nematoda</taxon>
        <taxon>Chromadorea</taxon>
        <taxon>Rhabditida</taxon>
        <taxon>Tylenchina</taxon>
        <taxon>Tylenchomorpha</taxon>
        <taxon>Tylenchoidea</taxon>
        <taxon>Meloidogynidae</taxon>
        <taxon>Meloidogyninae</taxon>
        <taxon>Meloidogyne</taxon>
    </lineage>
</organism>